<proteinExistence type="predicted"/>
<name>A0A0J9E1D6_9RHOB</name>
<dbReference type="PATRIC" id="fig|1675527.3.peg.1592"/>
<keyword evidence="3" id="KW-1185">Reference proteome</keyword>
<feature type="transmembrane region" description="Helical" evidence="1">
    <location>
        <begin position="61"/>
        <end position="82"/>
    </location>
</feature>
<keyword evidence="1" id="KW-0812">Transmembrane</keyword>
<dbReference type="AlphaFoldDB" id="A0A0J9E1D6"/>
<evidence type="ECO:0000256" key="1">
    <source>
        <dbReference type="SAM" id="Phobius"/>
    </source>
</evidence>
<gene>
    <name evidence="2" type="ORF">AIOL_001504</name>
</gene>
<dbReference type="Proteomes" id="UP000037178">
    <property type="component" value="Unassembled WGS sequence"/>
</dbReference>
<feature type="transmembrane region" description="Helical" evidence="1">
    <location>
        <begin position="37"/>
        <end position="55"/>
    </location>
</feature>
<keyword evidence="1" id="KW-0472">Membrane</keyword>
<reference evidence="2 3" key="1">
    <citation type="submission" date="2015-06" db="EMBL/GenBank/DDBJ databases">
        <title>Draft genome sequence of an Alphaproteobacteria species associated to the Mediterranean sponge Oscarella lobularis.</title>
        <authorList>
            <person name="Jourda C."/>
            <person name="Santini S."/>
            <person name="Claverie J.-M."/>
        </authorList>
    </citation>
    <scope>NUCLEOTIDE SEQUENCE [LARGE SCALE GENOMIC DNA]</scope>
    <source>
        <strain evidence="2">IGS</strain>
    </source>
</reference>
<keyword evidence="1" id="KW-1133">Transmembrane helix</keyword>
<evidence type="ECO:0000313" key="2">
    <source>
        <dbReference type="EMBL" id="KMW56550.1"/>
    </source>
</evidence>
<accession>A0A0J9E1D6</accession>
<protein>
    <submittedName>
        <fullName evidence="2">Uncharacterized protein</fullName>
    </submittedName>
</protein>
<evidence type="ECO:0000313" key="3">
    <source>
        <dbReference type="Proteomes" id="UP000037178"/>
    </source>
</evidence>
<sequence>MNSASGKGVIAVRETNFGYIIKSEPGADGSVLQDRNCLVALAALGIAIVAVWWAPGAYMPVAINVALTLVLLVAAGLALVTLRRSGAGSELHVDTNRREMRSAARTPSGEIWIRTSARFTDVSELFLSSPRPQSDLRALSLRIVGEEEVVPVAVGDEATLLTLHDRLMQDLRPLEERIAGHRFHATRPESAAQRVFPVLGPEKA</sequence>
<comment type="caution">
    <text evidence="2">The sequence shown here is derived from an EMBL/GenBank/DDBJ whole genome shotgun (WGS) entry which is preliminary data.</text>
</comment>
<dbReference type="STRING" id="1675527.AIOL_001504"/>
<dbReference type="EMBL" id="LFTY01000002">
    <property type="protein sequence ID" value="KMW56550.1"/>
    <property type="molecule type" value="Genomic_DNA"/>
</dbReference>
<organism evidence="2 3">
    <name type="scientific">Candidatus Rhodobacter oscarellae</name>
    <dbReference type="NCBI Taxonomy" id="1675527"/>
    <lineage>
        <taxon>Bacteria</taxon>
        <taxon>Pseudomonadati</taxon>
        <taxon>Pseudomonadota</taxon>
        <taxon>Alphaproteobacteria</taxon>
        <taxon>Rhodobacterales</taxon>
        <taxon>Rhodobacter group</taxon>
        <taxon>Rhodobacter</taxon>
    </lineage>
</organism>